<protein>
    <submittedName>
        <fullName evidence="2">Uncharacterized protein</fullName>
    </submittedName>
</protein>
<name>A0A653I8M9_9BACL</name>
<keyword evidence="1" id="KW-0812">Transmembrane</keyword>
<keyword evidence="1" id="KW-1133">Transmembrane helix</keyword>
<dbReference type="Proteomes" id="UP000439752">
    <property type="component" value="Unassembled WGS sequence"/>
</dbReference>
<reference evidence="2 3" key="1">
    <citation type="submission" date="2019-10" db="EMBL/GenBank/DDBJ databases">
        <authorList>
            <person name="Karimi E."/>
        </authorList>
    </citation>
    <scope>NUCLEOTIDE SEQUENCE [LARGE SCALE GENOMIC DNA]</scope>
    <source>
        <strain evidence="2">Exiguobacterium sp. 9Y</strain>
    </source>
</reference>
<dbReference type="AlphaFoldDB" id="A0A653I8M9"/>
<feature type="transmembrane region" description="Helical" evidence="1">
    <location>
        <begin position="32"/>
        <end position="54"/>
    </location>
</feature>
<dbReference type="EMBL" id="CABWKQ010000018">
    <property type="protein sequence ID" value="VWX35460.1"/>
    <property type="molecule type" value="Genomic_DNA"/>
</dbReference>
<evidence type="ECO:0000256" key="1">
    <source>
        <dbReference type="SAM" id="Phobius"/>
    </source>
</evidence>
<proteinExistence type="predicted"/>
<feature type="transmembrane region" description="Helical" evidence="1">
    <location>
        <begin position="7"/>
        <end position="26"/>
    </location>
</feature>
<gene>
    <name evidence="2" type="ORF">EXIGUO9Y_250043</name>
</gene>
<accession>A0A653I8M9</accession>
<evidence type="ECO:0000313" key="3">
    <source>
        <dbReference type="Proteomes" id="UP000439752"/>
    </source>
</evidence>
<keyword evidence="3" id="KW-1185">Reference proteome</keyword>
<evidence type="ECO:0000313" key="2">
    <source>
        <dbReference type="EMBL" id="VWX35460.1"/>
    </source>
</evidence>
<organism evidence="2 3">
    <name type="scientific">Exiguobacterium oxidotolerans</name>
    <dbReference type="NCBI Taxonomy" id="223958"/>
    <lineage>
        <taxon>Bacteria</taxon>
        <taxon>Bacillati</taxon>
        <taxon>Bacillota</taxon>
        <taxon>Bacilli</taxon>
        <taxon>Bacillales</taxon>
        <taxon>Bacillales Family XII. Incertae Sedis</taxon>
        <taxon>Exiguobacterium</taxon>
    </lineage>
</organism>
<sequence>MVLNKHYMAAIVAIVLSAVLLFSSAYETKVGAVMLAICVGALVKFTADGVLSAAKK</sequence>
<keyword evidence="1" id="KW-0472">Membrane</keyword>